<dbReference type="PANTHER" id="PTHR35280">
    <property type="entry name" value="F17L21.9"/>
    <property type="match status" value="1"/>
</dbReference>
<dbReference type="PANTHER" id="PTHR35280:SF1">
    <property type="entry name" value="F17L21.9"/>
    <property type="match status" value="1"/>
</dbReference>
<protein>
    <submittedName>
        <fullName evidence="2">Uncharacterized protein</fullName>
    </submittedName>
</protein>
<dbReference type="Proteomes" id="UP000823775">
    <property type="component" value="Unassembled WGS sequence"/>
</dbReference>
<dbReference type="EMBL" id="JACEIK010002179">
    <property type="protein sequence ID" value="MCD9559624.1"/>
    <property type="molecule type" value="Genomic_DNA"/>
</dbReference>
<comment type="caution">
    <text evidence="2">The sequence shown here is derived from an EMBL/GenBank/DDBJ whole genome shotgun (WGS) entry which is preliminary data.</text>
</comment>
<name>A0ABS8UNF3_DATST</name>
<evidence type="ECO:0000313" key="3">
    <source>
        <dbReference type="Proteomes" id="UP000823775"/>
    </source>
</evidence>
<evidence type="ECO:0000313" key="2">
    <source>
        <dbReference type="EMBL" id="MCD9559624.1"/>
    </source>
</evidence>
<evidence type="ECO:0000256" key="1">
    <source>
        <dbReference type="SAM" id="Phobius"/>
    </source>
</evidence>
<organism evidence="2 3">
    <name type="scientific">Datura stramonium</name>
    <name type="common">Jimsonweed</name>
    <name type="synonym">Common thornapple</name>
    <dbReference type="NCBI Taxonomy" id="4076"/>
    <lineage>
        <taxon>Eukaryota</taxon>
        <taxon>Viridiplantae</taxon>
        <taxon>Streptophyta</taxon>
        <taxon>Embryophyta</taxon>
        <taxon>Tracheophyta</taxon>
        <taxon>Spermatophyta</taxon>
        <taxon>Magnoliopsida</taxon>
        <taxon>eudicotyledons</taxon>
        <taxon>Gunneridae</taxon>
        <taxon>Pentapetalae</taxon>
        <taxon>asterids</taxon>
        <taxon>lamiids</taxon>
        <taxon>Solanales</taxon>
        <taxon>Solanaceae</taxon>
        <taxon>Solanoideae</taxon>
        <taxon>Datureae</taxon>
        <taxon>Datura</taxon>
    </lineage>
</organism>
<gene>
    <name evidence="2" type="ORF">HAX54_017691</name>
</gene>
<keyword evidence="1" id="KW-1133">Transmembrane helix</keyword>
<proteinExistence type="predicted"/>
<sequence>MEMERVKKVEFIQKAIDQLIKQEQLQSRRCHLLDESFVAVSDDDDNEVDHRHQLLSQLLTQLDSLKEETPLGQMNETANLQEAPVEAEEDGEKEEKVVKELKKIQKQNFITQCLLSAMIVLTLTWQLSESLSF</sequence>
<accession>A0ABS8UNF3</accession>
<reference evidence="2 3" key="1">
    <citation type="journal article" date="2021" name="BMC Genomics">
        <title>Datura genome reveals duplications of psychoactive alkaloid biosynthetic genes and high mutation rate following tissue culture.</title>
        <authorList>
            <person name="Rajewski A."/>
            <person name="Carter-House D."/>
            <person name="Stajich J."/>
            <person name="Litt A."/>
        </authorList>
    </citation>
    <scope>NUCLEOTIDE SEQUENCE [LARGE SCALE GENOMIC DNA]</scope>
    <source>
        <strain evidence="2">AR-01</strain>
    </source>
</reference>
<keyword evidence="1" id="KW-0812">Transmembrane</keyword>
<keyword evidence="3" id="KW-1185">Reference proteome</keyword>
<keyword evidence="1" id="KW-0472">Membrane</keyword>
<feature type="transmembrane region" description="Helical" evidence="1">
    <location>
        <begin position="109"/>
        <end position="127"/>
    </location>
</feature>